<dbReference type="eggNOG" id="COG0604">
    <property type="taxonomic scope" value="Bacteria"/>
</dbReference>
<dbReference type="SUPFAM" id="SSF50129">
    <property type="entry name" value="GroES-like"/>
    <property type="match status" value="1"/>
</dbReference>
<organism evidence="1 2">
    <name type="scientific">Actinokineospora spheciospongiae</name>
    <dbReference type="NCBI Taxonomy" id="909613"/>
    <lineage>
        <taxon>Bacteria</taxon>
        <taxon>Bacillati</taxon>
        <taxon>Actinomycetota</taxon>
        <taxon>Actinomycetes</taxon>
        <taxon>Pseudonocardiales</taxon>
        <taxon>Pseudonocardiaceae</taxon>
        <taxon>Actinokineospora</taxon>
    </lineage>
</organism>
<comment type="caution">
    <text evidence="1">The sequence shown here is derived from an EMBL/GenBank/DDBJ whole genome shotgun (WGS) entry which is preliminary data.</text>
</comment>
<keyword evidence="1" id="KW-0560">Oxidoreductase</keyword>
<reference evidence="1 2" key="1">
    <citation type="journal article" date="2014" name="Genome Announc.">
        <title>Draft Genome Sequence of the Antitrypanosomally Active Sponge-Associated Bacterium Actinokineospora sp. Strain EG49.</title>
        <authorList>
            <person name="Harjes J."/>
            <person name="Ryu T."/>
            <person name="Abdelmohsen U.R."/>
            <person name="Moitinho-Silva L."/>
            <person name="Horn H."/>
            <person name="Ravasi T."/>
            <person name="Hentschel U."/>
        </authorList>
    </citation>
    <scope>NUCLEOTIDE SEQUENCE [LARGE SCALE GENOMIC DNA]</scope>
    <source>
        <strain evidence="1 2">EG49</strain>
    </source>
</reference>
<dbReference type="PATRIC" id="fig|909613.9.peg.243"/>
<dbReference type="InterPro" id="IPR011032">
    <property type="entry name" value="GroES-like_sf"/>
</dbReference>
<proteinExistence type="predicted"/>
<name>W7J5T8_9PSEU</name>
<gene>
    <name evidence="1" type="ORF">UO65_0234</name>
</gene>
<sequence length="53" mass="5597">MRAIQITEFGGPEVLVPADLPDPTAGAGQVLVEVSRAGINYADTHNRNVILPI</sequence>
<evidence type="ECO:0000313" key="2">
    <source>
        <dbReference type="Proteomes" id="UP000019277"/>
    </source>
</evidence>
<protein>
    <submittedName>
        <fullName evidence="1">Quinone oxidoreductase</fullName>
        <ecNumber evidence="1">1.6.5.5</ecNumber>
    </submittedName>
</protein>
<dbReference type="EMBL" id="AYXG01000005">
    <property type="protein sequence ID" value="EWC64397.1"/>
    <property type="molecule type" value="Genomic_DNA"/>
</dbReference>
<dbReference type="AlphaFoldDB" id="W7J5T8"/>
<dbReference type="Proteomes" id="UP000019277">
    <property type="component" value="Unassembled WGS sequence"/>
</dbReference>
<accession>W7J5T8</accession>
<dbReference type="Gene3D" id="3.90.180.10">
    <property type="entry name" value="Medium-chain alcohol dehydrogenases, catalytic domain"/>
    <property type="match status" value="1"/>
</dbReference>
<dbReference type="GO" id="GO:0003960">
    <property type="term" value="F:quinone reductase (NADPH) activity"/>
    <property type="evidence" value="ECO:0007669"/>
    <property type="project" value="UniProtKB-EC"/>
</dbReference>
<dbReference type="STRING" id="909613.UO65_0234"/>
<evidence type="ECO:0000313" key="1">
    <source>
        <dbReference type="EMBL" id="EWC64397.1"/>
    </source>
</evidence>
<keyword evidence="2" id="KW-1185">Reference proteome</keyword>
<dbReference type="EC" id="1.6.5.5" evidence="1"/>